<keyword evidence="3" id="KW-0663">Pyridoxal phosphate</keyword>
<keyword evidence="4 7" id="KW-0456">Lyase</keyword>
<dbReference type="InterPro" id="IPR015421">
    <property type="entry name" value="PyrdxlP-dep_Trfase_major"/>
</dbReference>
<dbReference type="InterPro" id="IPR015422">
    <property type="entry name" value="PyrdxlP-dep_Trfase_small"/>
</dbReference>
<dbReference type="GO" id="GO:0047804">
    <property type="term" value="F:cysteine-S-conjugate beta-lyase activity"/>
    <property type="evidence" value="ECO:0007669"/>
    <property type="project" value="UniProtKB-EC"/>
</dbReference>
<dbReference type="InterPro" id="IPR004839">
    <property type="entry name" value="Aminotransferase_I/II_large"/>
</dbReference>
<dbReference type="GO" id="GO:0030170">
    <property type="term" value="F:pyridoxal phosphate binding"/>
    <property type="evidence" value="ECO:0007669"/>
    <property type="project" value="InterPro"/>
</dbReference>
<sequence>MTHNFDKVINRYNTNSVKWDHTEKLFGQTDILPMWIADMDFASPKPVVDALKERAEHGVFGYTSRSNDYFGAFIDWVERRHDWAIQKRWIRCTPGIMPALSMAIQSFTSERDKIIIQTPVYTPFMEVIEKNNREVVLNPLKLVNERYEMDFADLEKVAQNKDVKMIILCNPHNPAGRVWSKEELSRLGEICIENNVLVISDEAHFDIVYKGYTHTPFASISEEFSEYSVTCTAPSKTFNLAGVQMANIIIPNKELRDSFTKIIDRLHLGLSNTFGVTAVENAYKYGEEWLDQFLEYLEGNLTFLTEFIETNLKEIKVIPPEGTYLAWLDCRALGMDAKELENFFRKEAKVAFDEGYTFGLGGEGFTRVNMACPRHVLEEGLRRVEKAVNEYLIKEGEAVH</sequence>
<evidence type="ECO:0000313" key="8">
    <source>
        <dbReference type="Proteomes" id="UP000270468"/>
    </source>
</evidence>
<dbReference type="EMBL" id="UXAV01000021">
    <property type="protein sequence ID" value="VDC22390.1"/>
    <property type="molecule type" value="Genomic_DNA"/>
</dbReference>
<proteinExistence type="inferred from homology"/>
<comment type="similarity">
    <text evidence="5">Belongs to the class-II pyridoxal-phosphate-dependent aminotransferase family. MalY/PatB cystathionine beta-lyase subfamily.</text>
</comment>
<accession>A0A3P5WT66</accession>
<dbReference type="InterPro" id="IPR027619">
    <property type="entry name" value="C-S_lyase_PatB-like"/>
</dbReference>
<evidence type="ECO:0000256" key="1">
    <source>
        <dbReference type="ARBA" id="ARBA00001933"/>
    </source>
</evidence>
<dbReference type="AlphaFoldDB" id="A0A3P5WT66"/>
<name>A0A3P5WT66_9BACL</name>
<evidence type="ECO:0000259" key="6">
    <source>
        <dbReference type="Pfam" id="PF00155"/>
    </source>
</evidence>
<protein>
    <recommendedName>
        <fullName evidence="2">cysteine-S-conjugate beta-lyase</fullName>
        <ecNumber evidence="2">4.4.1.13</ecNumber>
    </recommendedName>
</protein>
<reference evidence="7 8" key="1">
    <citation type="submission" date="2018-11" db="EMBL/GenBank/DDBJ databases">
        <authorList>
            <person name="Criscuolo A."/>
        </authorList>
    </citation>
    <scope>NUCLEOTIDE SEQUENCE [LARGE SCALE GENOMIC DNA]</scope>
    <source>
        <strain evidence="7">ATB-66</strain>
    </source>
</reference>
<dbReference type="NCBIfam" id="TIGR04350">
    <property type="entry name" value="C_S_lyase_PatB"/>
    <property type="match status" value="1"/>
</dbReference>
<keyword evidence="8" id="KW-1185">Reference proteome</keyword>
<evidence type="ECO:0000313" key="7">
    <source>
        <dbReference type="EMBL" id="VDC22390.1"/>
    </source>
</evidence>
<evidence type="ECO:0000256" key="5">
    <source>
        <dbReference type="ARBA" id="ARBA00037974"/>
    </source>
</evidence>
<organism evidence="7 8">
    <name type="scientific">Filibacter tadaridae</name>
    <dbReference type="NCBI Taxonomy" id="2483811"/>
    <lineage>
        <taxon>Bacteria</taxon>
        <taxon>Bacillati</taxon>
        <taxon>Bacillota</taxon>
        <taxon>Bacilli</taxon>
        <taxon>Bacillales</taxon>
        <taxon>Caryophanaceae</taxon>
        <taxon>Filibacter</taxon>
    </lineage>
</organism>
<dbReference type="Proteomes" id="UP000270468">
    <property type="component" value="Unassembled WGS sequence"/>
</dbReference>
<dbReference type="Pfam" id="PF00155">
    <property type="entry name" value="Aminotran_1_2"/>
    <property type="match status" value="1"/>
</dbReference>
<dbReference type="CDD" id="cd00609">
    <property type="entry name" value="AAT_like"/>
    <property type="match status" value="1"/>
</dbReference>
<dbReference type="InterPro" id="IPR015424">
    <property type="entry name" value="PyrdxlP-dep_Trfase"/>
</dbReference>
<dbReference type="RefSeq" id="WP_124069177.1">
    <property type="nucleotide sequence ID" value="NZ_CBCRXF010000020.1"/>
</dbReference>
<dbReference type="EC" id="4.4.1.13" evidence="2"/>
<comment type="cofactor">
    <cofactor evidence="1">
        <name>pyridoxal 5'-phosphate</name>
        <dbReference type="ChEBI" id="CHEBI:597326"/>
    </cofactor>
</comment>
<dbReference type="PANTHER" id="PTHR43525:SF1">
    <property type="entry name" value="PROTEIN MALY"/>
    <property type="match status" value="1"/>
</dbReference>
<dbReference type="OrthoDB" id="9802872at2"/>
<dbReference type="PANTHER" id="PTHR43525">
    <property type="entry name" value="PROTEIN MALY"/>
    <property type="match status" value="1"/>
</dbReference>
<evidence type="ECO:0000256" key="2">
    <source>
        <dbReference type="ARBA" id="ARBA00012224"/>
    </source>
</evidence>
<feature type="domain" description="Aminotransferase class I/classII large" evidence="6">
    <location>
        <begin position="37"/>
        <end position="383"/>
    </location>
</feature>
<dbReference type="Gene3D" id="3.90.1150.10">
    <property type="entry name" value="Aspartate Aminotransferase, domain 1"/>
    <property type="match status" value="1"/>
</dbReference>
<gene>
    <name evidence="7" type="primary">patB_1</name>
    <name evidence="7" type="ORF">FILTAD_00736</name>
</gene>
<dbReference type="Gene3D" id="3.40.640.10">
    <property type="entry name" value="Type I PLP-dependent aspartate aminotransferase-like (Major domain)"/>
    <property type="match status" value="1"/>
</dbReference>
<dbReference type="SUPFAM" id="SSF53383">
    <property type="entry name" value="PLP-dependent transferases"/>
    <property type="match status" value="1"/>
</dbReference>
<evidence type="ECO:0000256" key="3">
    <source>
        <dbReference type="ARBA" id="ARBA00022898"/>
    </source>
</evidence>
<dbReference type="InterPro" id="IPR051798">
    <property type="entry name" value="Class-II_PLP-Dep_Aminotrans"/>
</dbReference>
<evidence type="ECO:0000256" key="4">
    <source>
        <dbReference type="ARBA" id="ARBA00023239"/>
    </source>
</evidence>